<dbReference type="Pfam" id="PF06293">
    <property type="entry name" value="Kdo"/>
    <property type="match status" value="1"/>
</dbReference>
<evidence type="ECO:0000256" key="5">
    <source>
        <dbReference type="ARBA" id="ARBA00022694"/>
    </source>
</evidence>
<dbReference type="InterPro" id="IPR022495">
    <property type="entry name" value="Bud32"/>
</dbReference>
<dbReference type="GO" id="GO:0008033">
    <property type="term" value="P:tRNA processing"/>
    <property type="evidence" value="ECO:0007669"/>
    <property type="project" value="UniProtKB-KW"/>
</dbReference>
<evidence type="ECO:0000256" key="10">
    <source>
        <dbReference type="ARBA" id="ARBA00048679"/>
    </source>
</evidence>
<comment type="similarity">
    <text evidence="1">Belongs to the protein kinase superfamily. BUD32 family.</text>
</comment>
<keyword evidence="13" id="KW-0689">Ribosomal protein</keyword>
<evidence type="ECO:0000259" key="12">
    <source>
        <dbReference type="PROSITE" id="PS50011"/>
    </source>
</evidence>
<dbReference type="GO" id="GO:0004674">
    <property type="term" value="F:protein serine/threonine kinase activity"/>
    <property type="evidence" value="ECO:0007669"/>
    <property type="project" value="UniProtKB-KW"/>
</dbReference>
<feature type="region of interest" description="Disordered" evidence="11">
    <location>
        <begin position="569"/>
        <end position="590"/>
    </location>
</feature>
<dbReference type="SUPFAM" id="SSF56112">
    <property type="entry name" value="Protein kinase-like (PK-like)"/>
    <property type="match status" value="1"/>
</dbReference>
<dbReference type="CDD" id="cd01667">
    <property type="entry name" value="TGS_ThrRS"/>
    <property type="match status" value="1"/>
</dbReference>
<keyword evidence="5" id="KW-0819">tRNA processing</keyword>
<evidence type="ECO:0000256" key="8">
    <source>
        <dbReference type="ARBA" id="ARBA00022840"/>
    </source>
</evidence>
<dbReference type="InterPro" id="IPR000719">
    <property type="entry name" value="Prot_kinase_dom"/>
</dbReference>
<feature type="domain" description="Protein kinase" evidence="12">
    <location>
        <begin position="2"/>
        <end position="293"/>
    </location>
</feature>
<accession>A0A212FPS3</accession>
<comment type="catalytic activity">
    <reaction evidence="10">
        <text>L-seryl-[protein] + ATP = O-phospho-L-seryl-[protein] + ADP + H(+)</text>
        <dbReference type="Rhea" id="RHEA:17989"/>
        <dbReference type="Rhea" id="RHEA-COMP:9863"/>
        <dbReference type="Rhea" id="RHEA-COMP:11604"/>
        <dbReference type="ChEBI" id="CHEBI:15378"/>
        <dbReference type="ChEBI" id="CHEBI:29999"/>
        <dbReference type="ChEBI" id="CHEBI:30616"/>
        <dbReference type="ChEBI" id="CHEBI:83421"/>
        <dbReference type="ChEBI" id="CHEBI:456216"/>
        <dbReference type="EC" id="2.7.11.1"/>
    </reaction>
</comment>
<dbReference type="PROSITE" id="PS00109">
    <property type="entry name" value="PROTEIN_KINASE_TYR"/>
    <property type="match status" value="1"/>
</dbReference>
<dbReference type="GO" id="GO:0005524">
    <property type="term" value="F:ATP binding"/>
    <property type="evidence" value="ECO:0007669"/>
    <property type="project" value="UniProtKB-KW"/>
</dbReference>
<keyword evidence="14" id="KW-1185">Reference proteome</keyword>
<dbReference type="AlphaFoldDB" id="A0A212FPS3"/>
<dbReference type="InParanoid" id="A0A212FPS3"/>
<gene>
    <name evidence="13" type="ORF">KGM_213402</name>
</gene>
<dbReference type="GO" id="GO:0043039">
    <property type="term" value="P:tRNA aminoacylation"/>
    <property type="evidence" value="ECO:0007669"/>
    <property type="project" value="InterPro"/>
</dbReference>
<evidence type="ECO:0000256" key="11">
    <source>
        <dbReference type="SAM" id="MobiDB-lite"/>
    </source>
</evidence>
<dbReference type="SMART" id="SM00220">
    <property type="entry name" value="S_TKc"/>
    <property type="match status" value="1"/>
</dbReference>
<dbReference type="Gene3D" id="3.30.980.10">
    <property type="entry name" value="Threonyl-trna Synthetase, Chain A, domain 2"/>
    <property type="match status" value="1"/>
</dbReference>
<keyword evidence="6" id="KW-0547">Nucleotide-binding</keyword>
<dbReference type="PANTHER" id="PTHR12209">
    <property type="entry name" value="NON-SPECIFIC SERINE/THREONINE PROTEIN KINASE"/>
    <property type="match status" value="1"/>
</dbReference>
<evidence type="ECO:0000256" key="7">
    <source>
        <dbReference type="ARBA" id="ARBA00022777"/>
    </source>
</evidence>
<dbReference type="InterPro" id="IPR008266">
    <property type="entry name" value="Tyr_kinase_AS"/>
</dbReference>
<dbReference type="NCBIfam" id="TIGR03724">
    <property type="entry name" value="arch_bud32"/>
    <property type="match status" value="1"/>
</dbReference>
<dbReference type="GO" id="GO:0005634">
    <property type="term" value="C:nucleus"/>
    <property type="evidence" value="ECO:0007669"/>
    <property type="project" value="TreeGrafter"/>
</dbReference>
<dbReference type="PROSITE" id="PS50011">
    <property type="entry name" value="PROTEIN_KINASE_DOM"/>
    <property type="match status" value="1"/>
</dbReference>
<evidence type="ECO:0000256" key="2">
    <source>
        <dbReference type="ARBA" id="ARBA00012513"/>
    </source>
</evidence>
<dbReference type="EC" id="2.7.11.1" evidence="2"/>
<keyword evidence="8" id="KW-0067">ATP-binding</keyword>
<evidence type="ECO:0000256" key="6">
    <source>
        <dbReference type="ARBA" id="ARBA00022741"/>
    </source>
</evidence>
<dbReference type="KEGG" id="dpl:KGM_213402"/>
<comment type="caution">
    <text evidence="13">The sequence shown here is derived from an EMBL/GenBank/DDBJ whole genome shotgun (WGS) entry which is preliminary data.</text>
</comment>
<dbReference type="InterPro" id="IPR011009">
    <property type="entry name" value="Kinase-like_dom_sf"/>
</dbReference>
<evidence type="ECO:0000256" key="9">
    <source>
        <dbReference type="ARBA" id="ARBA00047899"/>
    </source>
</evidence>
<dbReference type="InterPro" id="IPR018163">
    <property type="entry name" value="Thr/Ala-tRNA-synth_IIc_edit"/>
</dbReference>
<dbReference type="eggNOG" id="KOG1637">
    <property type="taxonomic scope" value="Eukaryota"/>
</dbReference>
<keyword evidence="3" id="KW-0723">Serine/threonine-protein kinase</keyword>
<dbReference type="GO" id="GO:0070525">
    <property type="term" value="P:tRNA threonylcarbamoyladenosine metabolic process"/>
    <property type="evidence" value="ECO:0007669"/>
    <property type="project" value="TreeGrafter"/>
</dbReference>
<dbReference type="STRING" id="278856.A0A212FPS3"/>
<dbReference type="Proteomes" id="UP000007151">
    <property type="component" value="Unassembled WGS sequence"/>
</dbReference>
<dbReference type="GO" id="GO:0004812">
    <property type="term" value="F:aminoacyl-tRNA ligase activity"/>
    <property type="evidence" value="ECO:0007669"/>
    <property type="project" value="InterPro"/>
</dbReference>
<evidence type="ECO:0000256" key="1">
    <source>
        <dbReference type="ARBA" id="ARBA00010630"/>
    </source>
</evidence>
<dbReference type="FunFam" id="3.30.200.20:FF:000201">
    <property type="entry name" value="TP53-regulating kinase isoform X1"/>
    <property type="match status" value="1"/>
</dbReference>
<dbReference type="SMART" id="SM00863">
    <property type="entry name" value="tRNA_SAD"/>
    <property type="match status" value="1"/>
</dbReference>
<dbReference type="PANTHER" id="PTHR12209:SF0">
    <property type="entry name" value="EKC_KEOPS COMPLEX SUBUNIT TP53RK"/>
    <property type="match status" value="1"/>
</dbReference>
<reference evidence="13 14" key="1">
    <citation type="journal article" date="2011" name="Cell">
        <title>The monarch butterfly genome yields insights into long-distance migration.</title>
        <authorList>
            <person name="Zhan S."/>
            <person name="Merlin C."/>
            <person name="Boore J.L."/>
            <person name="Reppert S.M."/>
        </authorList>
    </citation>
    <scope>NUCLEOTIDE SEQUENCE [LARGE SCALE GENOMIC DNA]</scope>
    <source>
        <strain evidence="13">F-2</strain>
    </source>
</reference>
<evidence type="ECO:0000256" key="4">
    <source>
        <dbReference type="ARBA" id="ARBA00022679"/>
    </source>
</evidence>
<dbReference type="FunCoup" id="A0A212FPS3">
    <property type="interactions" value="1287"/>
</dbReference>
<dbReference type="Gene3D" id="3.10.20.30">
    <property type="match status" value="1"/>
</dbReference>
<dbReference type="InterPro" id="IPR012947">
    <property type="entry name" value="tRNA_SAD"/>
</dbReference>
<evidence type="ECO:0000313" key="13">
    <source>
        <dbReference type="EMBL" id="OWR55752.1"/>
    </source>
</evidence>
<dbReference type="Gene3D" id="1.10.510.10">
    <property type="entry name" value="Transferase(Phosphotransferase) domain 1"/>
    <property type="match status" value="1"/>
</dbReference>
<protein>
    <recommendedName>
        <fullName evidence="2">non-specific serine/threonine protein kinase</fullName>
        <ecNumber evidence="2">2.7.11.1</ecNumber>
    </recommendedName>
</protein>
<dbReference type="GO" id="GO:0005840">
    <property type="term" value="C:ribosome"/>
    <property type="evidence" value="ECO:0007669"/>
    <property type="project" value="UniProtKB-KW"/>
</dbReference>
<organism evidence="13 14">
    <name type="scientific">Danaus plexippus plexippus</name>
    <dbReference type="NCBI Taxonomy" id="278856"/>
    <lineage>
        <taxon>Eukaryota</taxon>
        <taxon>Metazoa</taxon>
        <taxon>Ecdysozoa</taxon>
        <taxon>Arthropoda</taxon>
        <taxon>Hexapoda</taxon>
        <taxon>Insecta</taxon>
        <taxon>Pterygota</taxon>
        <taxon>Neoptera</taxon>
        <taxon>Endopterygota</taxon>
        <taxon>Lepidoptera</taxon>
        <taxon>Glossata</taxon>
        <taxon>Ditrysia</taxon>
        <taxon>Papilionoidea</taxon>
        <taxon>Nymphalidae</taxon>
        <taxon>Danainae</taxon>
        <taxon>Danaini</taxon>
        <taxon>Danaina</taxon>
        <taxon>Danaus</taxon>
        <taxon>Danaus</taxon>
    </lineage>
</organism>
<keyword evidence="13" id="KW-0687">Ribonucleoprotein</keyword>
<dbReference type="GO" id="GO:0005829">
    <property type="term" value="C:cytosol"/>
    <property type="evidence" value="ECO:0007669"/>
    <property type="project" value="TreeGrafter"/>
</dbReference>
<sequence>MCDNLKILKQGAEAKLYICNYLGKPTLIKERFRKHYRHPDLDTSITKERMKNEARSIVRCKSAGIKTPSLYLADFDRRRIYMQHFERSITVKDFLIYYKKVDNSRGDHDSLGSLLKSIGETVRKLHDNNIIHGDLTTSNMLLTEKEPSDIEDDTKWLNDKNVELVLIDFGLSFIDSSTEDKGVDLYVLERALISTHNDYQDLFEKIFYVYKCYSKSNIKEIISKFEDVRARGRKRTMNPSGGLGSCMWILGENQNMRIGLLKRCFRLNTSTKSVIKRCLSSQEAIERRHHLFILEKKRQLDTVGRIEKIEVKYKGIPKECTLVMNKDISTPYECARHFSEWHMESSALALVDGTVYWDMHRPLTGNCTLEFQSFNIAEPQQVNKAFWRTCSLVLGACATAAFKDSVPVHLHSFPGPDIRSGSFIYDIDLPSLPDWKPTPQELYTLSAEYVQLCRKKINLERLDVSEELALEMFVDNEHKAKQIPSIARNNGKVTLYKVDKHIDISKGPMISNTGQIGRVTITSVHKLTGGGVSDPPQLYRFQGVALPTGVILNHFAFSILTDRAKKLNPARSPMSPLSEAHSQDKAAARV</sequence>
<name>A0A212FPS3_DANPL</name>
<feature type="compositionally biased region" description="Basic and acidic residues" evidence="11">
    <location>
        <begin position="581"/>
        <end position="590"/>
    </location>
</feature>
<dbReference type="EMBL" id="AGBW02000859">
    <property type="protein sequence ID" value="OWR55752.1"/>
    <property type="molecule type" value="Genomic_DNA"/>
</dbReference>
<keyword evidence="7" id="KW-0418">Kinase</keyword>
<evidence type="ECO:0000256" key="3">
    <source>
        <dbReference type="ARBA" id="ARBA00022527"/>
    </source>
</evidence>
<comment type="catalytic activity">
    <reaction evidence="9">
        <text>L-threonyl-[protein] + ATP = O-phospho-L-threonyl-[protein] + ADP + H(+)</text>
        <dbReference type="Rhea" id="RHEA:46608"/>
        <dbReference type="Rhea" id="RHEA-COMP:11060"/>
        <dbReference type="Rhea" id="RHEA-COMP:11605"/>
        <dbReference type="ChEBI" id="CHEBI:15378"/>
        <dbReference type="ChEBI" id="CHEBI:30013"/>
        <dbReference type="ChEBI" id="CHEBI:30616"/>
        <dbReference type="ChEBI" id="CHEBI:61977"/>
        <dbReference type="ChEBI" id="CHEBI:456216"/>
        <dbReference type="EC" id="2.7.11.1"/>
    </reaction>
</comment>
<dbReference type="Gene3D" id="3.30.200.20">
    <property type="entry name" value="Phosphorylase Kinase, domain 1"/>
    <property type="match status" value="1"/>
</dbReference>
<keyword evidence="4" id="KW-0808">Transferase</keyword>
<dbReference type="GO" id="GO:0000408">
    <property type="term" value="C:EKC/KEOPS complex"/>
    <property type="evidence" value="ECO:0007669"/>
    <property type="project" value="TreeGrafter"/>
</dbReference>
<proteinExistence type="inferred from homology"/>
<dbReference type="SUPFAM" id="SSF55186">
    <property type="entry name" value="ThrRS/AlaRS common domain"/>
    <property type="match status" value="1"/>
</dbReference>
<evidence type="ECO:0000313" key="14">
    <source>
        <dbReference type="Proteomes" id="UP000007151"/>
    </source>
</evidence>
<dbReference type="InterPro" id="IPR012675">
    <property type="entry name" value="Beta-grasp_dom_sf"/>
</dbReference>